<protein>
    <submittedName>
        <fullName evidence="2">Uncharacterized protein</fullName>
    </submittedName>
</protein>
<evidence type="ECO:0000313" key="1">
    <source>
        <dbReference type="EMBL" id="NCN65077.1"/>
    </source>
</evidence>
<dbReference type="EMBL" id="JAACVF010000081">
    <property type="protein sequence ID" value="NCN65077.1"/>
    <property type="molecule type" value="Genomic_DNA"/>
</dbReference>
<dbReference type="Proteomes" id="UP000768163">
    <property type="component" value="Unassembled WGS sequence"/>
</dbReference>
<organism evidence="2 3">
    <name type="scientific">Candidatus Altarchaeum hamiconexum</name>
    <dbReference type="NCBI Taxonomy" id="1803513"/>
    <lineage>
        <taxon>Archaea</taxon>
        <taxon>Candidatus Altarchaeota</taxon>
        <taxon>Candidatus Altiarchaeia</taxon>
        <taxon>Candidatus Altarchaeales</taxon>
        <taxon>Candidatus Altarchaeaceae</taxon>
        <taxon>Candidatus Altarchaeum</taxon>
    </lineage>
</organism>
<proteinExistence type="predicted"/>
<dbReference type="EMBL" id="JAACQH010000050">
    <property type="protein sequence ID" value="NCS91359.1"/>
    <property type="molecule type" value="Genomic_DNA"/>
</dbReference>
<accession>A0A8J7YV89</accession>
<dbReference type="AlphaFoldDB" id="A0A8J7YV89"/>
<dbReference type="Proteomes" id="UP000738826">
    <property type="component" value="Unassembled WGS sequence"/>
</dbReference>
<evidence type="ECO:0000313" key="3">
    <source>
        <dbReference type="Proteomes" id="UP000738826"/>
    </source>
</evidence>
<comment type="caution">
    <text evidence="2">The sequence shown here is derived from an EMBL/GenBank/DDBJ whole genome shotgun (WGS) entry which is preliminary data.</text>
</comment>
<name>A0A8J7YV89_9ARCH</name>
<sequence>MSVLTITELIVVLSRNEKELNNSNKEIVRMCLDYVFKTLIVVSVSSTDIAGTAREQDAVC</sequence>
<gene>
    <name evidence="2" type="ORF">GW779_02920</name>
    <name evidence="1" type="ORF">GW910_03255</name>
</gene>
<evidence type="ECO:0000313" key="2">
    <source>
        <dbReference type="EMBL" id="NCS91359.1"/>
    </source>
</evidence>
<reference evidence="2" key="1">
    <citation type="submission" date="2019-11" db="EMBL/GenBank/DDBJ databases">
        <title>Lipid analysis of CO2-rich subsurface aquifers suggests an autotrophy-based deep biosphere with lysolipids enriched in CPR bacteria.</title>
        <authorList>
            <person name="Probst A.J."/>
            <person name="Elling F.J."/>
            <person name="Castelle C.J."/>
            <person name="Zhu Q."/>
            <person name="Elvert M."/>
            <person name="Birarda G."/>
            <person name="Holman H.-Y."/>
            <person name="Lane K.R."/>
            <person name="Ladd B."/>
            <person name="Ryan M.C."/>
            <person name="Woyke T."/>
            <person name="Hinrichs K.-U."/>
            <person name="Banfield J.F."/>
        </authorList>
    </citation>
    <scope>NUCLEOTIDE SEQUENCE</scope>
    <source>
        <strain evidence="1">CG_2015-01_33_1645</strain>
        <strain evidence="2">CG_2015-04_33_537</strain>
    </source>
</reference>